<evidence type="ECO:0000256" key="5">
    <source>
        <dbReference type="SAM" id="MobiDB-lite"/>
    </source>
</evidence>
<keyword evidence="2" id="KW-0479">Metal-binding</keyword>
<evidence type="ECO:0000313" key="6">
    <source>
        <dbReference type="Ensembl" id="ENSLBEP00000016323.1"/>
    </source>
</evidence>
<reference evidence="6" key="2">
    <citation type="submission" date="2025-09" db="UniProtKB">
        <authorList>
            <consortium name="Ensembl"/>
        </authorList>
    </citation>
    <scope>IDENTIFICATION</scope>
</reference>
<dbReference type="GO" id="GO:0005509">
    <property type="term" value="F:calcium ion binding"/>
    <property type="evidence" value="ECO:0007669"/>
    <property type="project" value="InterPro"/>
</dbReference>
<evidence type="ECO:0000256" key="3">
    <source>
        <dbReference type="ARBA" id="ARBA00022737"/>
    </source>
</evidence>
<dbReference type="GeneTree" id="ENSGT00950000183079"/>
<keyword evidence="3" id="KW-0677">Repeat</keyword>
<dbReference type="PANTHER" id="PTHR12294">
    <property type="entry name" value="EF HAND DOMAIN FAMILY A1,A2-RELATED"/>
    <property type="match status" value="1"/>
</dbReference>
<dbReference type="GO" id="GO:0036444">
    <property type="term" value="P:calcium import into the mitochondrion"/>
    <property type="evidence" value="ECO:0007669"/>
    <property type="project" value="TreeGrafter"/>
</dbReference>
<evidence type="ECO:0008006" key="8">
    <source>
        <dbReference type="Google" id="ProtNLM"/>
    </source>
</evidence>
<evidence type="ECO:0000256" key="1">
    <source>
        <dbReference type="ARBA" id="ARBA00004273"/>
    </source>
</evidence>
<feature type="compositionally biased region" description="Acidic residues" evidence="5">
    <location>
        <begin position="77"/>
        <end position="86"/>
    </location>
</feature>
<dbReference type="AlphaFoldDB" id="A0A3Q3FA52"/>
<evidence type="ECO:0000256" key="4">
    <source>
        <dbReference type="ARBA" id="ARBA00023136"/>
    </source>
</evidence>
<proteinExistence type="predicted"/>
<sequence>MFRLRALSAVSVGLVQLCRRYHSGAVRGTGRRRLMLAALAGVTGVSASAGLLWKRSGQFCEGNGSKTESERSVEASSGDEESADDGGEGKKKKPRSGFRDRKVMEYENRIRAYSTPDKIFRYFATLKVIGENGDAEVYMTPQDFIRSITPNEKQPENMFLLKMSMI</sequence>
<dbReference type="Proteomes" id="UP000261660">
    <property type="component" value="Unplaced"/>
</dbReference>
<keyword evidence="4" id="KW-0472">Membrane</keyword>
<name>A0A3Q3FA52_9LABR</name>
<evidence type="ECO:0000313" key="7">
    <source>
        <dbReference type="Proteomes" id="UP000261660"/>
    </source>
</evidence>
<dbReference type="PANTHER" id="PTHR12294:SF1">
    <property type="entry name" value="CALCIUM UPTAKE PROTEIN 1, MITOCHONDRIAL"/>
    <property type="match status" value="1"/>
</dbReference>
<evidence type="ECO:0000256" key="2">
    <source>
        <dbReference type="ARBA" id="ARBA00022723"/>
    </source>
</evidence>
<feature type="region of interest" description="Disordered" evidence="5">
    <location>
        <begin position="61"/>
        <end position="99"/>
    </location>
</feature>
<accession>A0A3Q3FA52</accession>
<protein>
    <recommendedName>
        <fullName evidence="8">Calcium uptake protein 1, mitochondrial</fullName>
    </recommendedName>
</protein>
<dbReference type="GO" id="GO:1990246">
    <property type="term" value="C:uniplex complex"/>
    <property type="evidence" value="ECO:0007669"/>
    <property type="project" value="TreeGrafter"/>
</dbReference>
<organism evidence="6 7">
    <name type="scientific">Labrus bergylta</name>
    <name type="common">ballan wrasse</name>
    <dbReference type="NCBI Taxonomy" id="56723"/>
    <lineage>
        <taxon>Eukaryota</taxon>
        <taxon>Metazoa</taxon>
        <taxon>Chordata</taxon>
        <taxon>Craniata</taxon>
        <taxon>Vertebrata</taxon>
        <taxon>Euteleostomi</taxon>
        <taxon>Actinopterygii</taxon>
        <taxon>Neopterygii</taxon>
        <taxon>Teleostei</taxon>
        <taxon>Neoteleostei</taxon>
        <taxon>Acanthomorphata</taxon>
        <taxon>Eupercaria</taxon>
        <taxon>Labriformes</taxon>
        <taxon>Labridae</taxon>
        <taxon>Labrus</taxon>
    </lineage>
</organism>
<reference evidence="6" key="1">
    <citation type="submission" date="2025-08" db="UniProtKB">
        <authorList>
            <consortium name="Ensembl"/>
        </authorList>
    </citation>
    <scope>IDENTIFICATION</scope>
</reference>
<comment type="subcellular location">
    <subcellularLocation>
        <location evidence="1">Mitochondrion inner membrane</location>
    </subcellularLocation>
</comment>
<dbReference type="InterPro" id="IPR039800">
    <property type="entry name" value="MICU1/2/3"/>
</dbReference>
<dbReference type="InParanoid" id="A0A3Q3FA52"/>
<dbReference type="GO" id="GO:0051560">
    <property type="term" value="P:mitochondrial calcium ion homeostasis"/>
    <property type="evidence" value="ECO:0007669"/>
    <property type="project" value="TreeGrafter"/>
</dbReference>
<keyword evidence="7" id="KW-1185">Reference proteome</keyword>
<dbReference type="STRING" id="56723.ENSLBEP00000016323"/>
<dbReference type="Ensembl" id="ENSLBET00000017262.1">
    <property type="protein sequence ID" value="ENSLBEP00000016323.1"/>
    <property type="gene ID" value="ENSLBEG00000012627.1"/>
</dbReference>